<feature type="region of interest" description="Disordered" evidence="1">
    <location>
        <begin position="232"/>
        <end position="302"/>
    </location>
</feature>
<protein>
    <submittedName>
        <fullName evidence="2">Uncharacterized protein</fullName>
    </submittedName>
</protein>
<dbReference type="OrthoDB" id="5241710at2759"/>
<evidence type="ECO:0000256" key="1">
    <source>
        <dbReference type="SAM" id="MobiDB-lite"/>
    </source>
</evidence>
<evidence type="ECO:0000313" key="3">
    <source>
        <dbReference type="Proteomes" id="UP000001056"/>
    </source>
</evidence>
<dbReference type="HOGENOM" id="CLU_063751_0_0_1"/>
<dbReference type="InParanoid" id="Q2GX80"/>
<feature type="compositionally biased region" description="Low complexity" evidence="1">
    <location>
        <begin position="257"/>
        <end position="277"/>
    </location>
</feature>
<organism evidence="2 3">
    <name type="scientific">Chaetomium globosum (strain ATCC 6205 / CBS 148.51 / DSM 1962 / NBRC 6347 / NRRL 1970)</name>
    <name type="common">Soil fungus</name>
    <dbReference type="NCBI Taxonomy" id="306901"/>
    <lineage>
        <taxon>Eukaryota</taxon>
        <taxon>Fungi</taxon>
        <taxon>Dikarya</taxon>
        <taxon>Ascomycota</taxon>
        <taxon>Pezizomycotina</taxon>
        <taxon>Sordariomycetes</taxon>
        <taxon>Sordariomycetidae</taxon>
        <taxon>Sordariales</taxon>
        <taxon>Chaetomiaceae</taxon>
        <taxon>Chaetomium</taxon>
    </lineage>
</organism>
<feature type="region of interest" description="Disordered" evidence="1">
    <location>
        <begin position="86"/>
        <end position="122"/>
    </location>
</feature>
<accession>Q2GX80</accession>
<dbReference type="VEuPathDB" id="FungiDB:CHGG_07424"/>
<dbReference type="Proteomes" id="UP000001056">
    <property type="component" value="Unassembled WGS sequence"/>
</dbReference>
<dbReference type="GeneID" id="4394043"/>
<evidence type="ECO:0000313" key="2">
    <source>
        <dbReference type="EMBL" id="EAQ86171.1"/>
    </source>
</evidence>
<reference evidence="3" key="1">
    <citation type="journal article" date="2015" name="Genome Announc.">
        <title>Draft genome sequence of the cellulolytic fungus Chaetomium globosum.</title>
        <authorList>
            <person name="Cuomo C.A."/>
            <person name="Untereiner W.A."/>
            <person name="Ma L.-J."/>
            <person name="Grabherr M."/>
            <person name="Birren B.W."/>
        </authorList>
    </citation>
    <scope>NUCLEOTIDE SEQUENCE [LARGE SCALE GENOMIC DNA]</scope>
    <source>
        <strain evidence="3">ATCC 6205 / CBS 148.51 / DSM 1962 / NBRC 6347 / NRRL 1970</strain>
    </source>
</reference>
<keyword evidence="3" id="KW-1185">Reference proteome</keyword>
<dbReference type="OMA" id="NEDPEHY"/>
<gene>
    <name evidence="2" type="ORF">CHGG_07424</name>
</gene>
<dbReference type="eggNOG" id="ENOG502SQZ8">
    <property type="taxonomic scope" value="Eukaryota"/>
</dbReference>
<sequence length="302" mass="31786">MTTTATPSPTTLPAPHLRTTALLAFVPALPLCVTHGALSRDIVPALGLVPLFFSAAVSFGFGVECSEEVEFKRSYGGGDGGAGSASASAAAAAGGRGGEEWEEEVGEESGLGLGVGEEEEDEDGGEAGFAVFLIHSYLAARELVAGLAIPGLVEYTAWRVVPADCPHCGHRLRPDSLPPIPWYETVSRPKVSLPRIAAPSIPRPSLPSFSVGFKGPREWKVPNWMRGRNADASLFIDDEQNERDRYRDDPDAPFEGPPSTTTAVATGSAGPGPVEEVVVGKKDKKTRGSSTPAHVDDEVAIW</sequence>
<dbReference type="AlphaFoldDB" id="Q2GX80"/>
<proteinExistence type="predicted"/>
<dbReference type="STRING" id="306901.Q2GX80"/>
<dbReference type="RefSeq" id="XP_001225080.1">
    <property type="nucleotide sequence ID" value="XM_001225079.1"/>
</dbReference>
<dbReference type="EMBL" id="CH408033">
    <property type="protein sequence ID" value="EAQ86171.1"/>
    <property type="molecule type" value="Genomic_DNA"/>
</dbReference>
<name>Q2GX80_CHAGB</name>